<dbReference type="GO" id="GO:0005198">
    <property type="term" value="F:structural molecule activity"/>
    <property type="evidence" value="ECO:0007669"/>
    <property type="project" value="InterPro"/>
</dbReference>
<dbReference type="InterPro" id="IPR015943">
    <property type="entry name" value="WD40/YVTN_repeat-like_dom_sf"/>
</dbReference>
<feature type="repeat" description="WD" evidence="11">
    <location>
        <begin position="49"/>
        <end position="90"/>
    </location>
</feature>
<keyword evidence="3" id="KW-0813">Transport</keyword>
<dbReference type="AlphaFoldDB" id="A0AAV5RVG9"/>
<dbReference type="GO" id="GO:0030126">
    <property type="term" value="C:COPI vesicle coat"/>
    <property type="evidence" value="ECO:0007669"/>
    <property type="project" value="TreeGrafter"/>
</dbReference>
<dbReference type="GO" id="GO:0006890">
    <property type="term" value="P:retrograde vesicle-mediated transport, Golgi to endoplasmic reticulum"/>
    <property type="evidence" value="ECO:0007669"/>
    <property type="project" value="TreeGrafter"/>
</dbReference>
<accession>A0AAV5RVG9</accession>
<dbReference type="Proteomes" id="UP001377567">
    <property type="component" value="Unassembled WGS sequence"/>
</dbReference>
<evidence type="ECO:0000256" key="8">
    <source>
        <dbReference type="ARBA" id="ARBA00022927"/>
    </source>
</evidence>
<keyword evidence="5 11" id="KW-0853">WD repeat</keyword>
<dbReference type="GO" id="GO:0006891">
    <property type="term" value="P:intra-Golgi vesicle-mediated transport"/>
    <property type="evidence" value="ECO:0007669"/>
    <property type="project" value="TreeGrafter"/>
</dbReference>
<dbReference type="InterPro" id="IPR019775">
    <property type="entry name" value="WD40_repeat_CS"/>
</dbReference>
<name>A0AAV5RVG9_MAUHU</name>
<keyword evidence="10" id="KW-0472">Membrane</keyword>
<dbReference type="PANTHER" id="PTHR19876">
    <property type="entry name" value="COATOMER"/>
    <property type="match status" value="1"/>
</dbReference>
<dbReference type="InterPro" id="IPR011047">
    <property type="entry name" value="Quinoprotein_ADH-like_sf"/>
</dbReference>
<reference evidence="14 15" key="1">
    <citation type="journal article" date="2023" name="Elife">
        <title>Identification of key yeast species and microbe-microbe interactions impacting larval growth of Drosophila in the wild.</title>
        <authorList>
            <person name="Mure A."/>
            <person name="Sugiura Y."/>
            <person name="Maeda R."/>
            <person name="Honda K."/>
            <person name="Sakurai N."/>
            <person name="Takahashi Y."/>
            <person name="Watada M."/>
            <person name="Katoh T."/>
            <person name="Gotoh A."/>
            <person name="Gotoh Y."/>
            <person name="Taniguchi I."/>
            <person name="Nakamura K."/>
            <person name="Hayashi T."/>
            <person name="Katayama T."/>
            <person name="Uemura T."/>
            <person name="Hattori Y."/>
        </authorList>
    </citation>
    <scope>NUCLEOTIDE SEQUENCE [LARGE SCALE GENOMIC DNA]</scope>
    <source>
        <strain evidence="14 15">KH-74</strain>
    </source>
</reference>
<evidence type="ECO:0000256" key="10">
    <source>
        <dbReference type="ARBA" id="ARBA00023136"/>
    </source>
</evidence>
<dbReference type="InterPro" id="IPR050844">
    <property type="entry name" value="Coatomer_complex_subunit"/>
</dbReference>
<comment type="subcellular location">
    <subcellularLocation>
        <location evidence="2">Cytoplasm</location>
    </subcellularLocation>
    <subcellularLocation>
        <location evidence="1">Golgi apparatus membrane</location>
        <topology evidence="1">Peripheral membrane protein</topology>
        <orientation evidence="1">Cytoplasmic side</orientation>
    </subcellularLocation>
</comment>
<evidence type="ECO:0000256" key="6">
    <source>
        <dbReference type="ARBA" id="ARBA00022737"/>
    </source>
</evidence>
<sequence>MKVYTKSYLPAPKPLTSSFHHSRPWLLIALAEGIIELWDYRCNVRLYSWNAHKSTIRCIHFHPSRQICASASDDGDIKIWNVGDSRATLQGVLKGHRDTVRTAFFHTTEPWLISASDDQSVKIWNWQSQTEISCLLAHGDYVLCANFHPSRCLAVSASMDKTAYLWDLTYLQQRNGKVRANQDGTHKGNFLNSNPFSDAQPIAELVGHTAAVNWVAFHPKRNLIVSCADDKLVKTWKYNDDSATLDRTFTGHSAPVICAVFHPTQELILSTGRDRKLLIDDPMDPTFTKKYTREGTRLWHMSALSEDNLVSVVGDAGVVLLKFNKDRPCHCVVGDKLVLINKMDQVQIQSPGNPLSLPYISLKSLNEKGRIMHQIAFNDTNYSILVNPGRGKIFLIDLPRTPTGAVKINNYHSFSGHLAAFVSDEVLIIYDKDTHRLLVTSIDGQNISSINVSPDIKPRILKIINNNRVLILSKRSLLCINIETGNTKIYEDLSHAKNIQISKDEQFIAVTCQLGIHILSNNLDYVTSIISEVKIKSAQWDDSNTLFYSTPNHIRFMLVNGDSGIIKSTNEVNYLLRIEEDHFWYLDKFMRTGYSRLNISECTFKKALINKDTAKINHYIKNSNLVGRNIVRYTSSAGYPDVAAKFTSDPFERFDFFIKSNNISMAYKVALNINDHATWRALSTYAIKLGNIEIAQEAYRKMKDIDKLSFISLLADDKQTLDHLRDQTIESIDIQRSFTNAIYCNDVSRRSKIFYDSKSYALAYLTAKSHNDIDMMNKCLESAHLTEQDIIYPS</sequence>
<dbReference type="PANTHER" id="PTHR19876:SF1">
    <property type="entry name" value="COATOMER SUBUNIT ALPHA"/>
    <property type="match status" value="1"/>
</dbReference>
<dbReference type="Gene3D" id="1.25.40.470">
    <property type="match status" value="1"/>
</dbReference>
<dbReference type="GO" id="GO:0006886">
    <property type="term" value="P:intracellular protein transport"/>
    <property type="evidence" value="ECO:0007669"/>
    <property type="project" value="InterPro"/>
</dbReference>
<evidence type="ECO:0000256" key="3">
    <source>
        <dbReference type="ARBA" id="ARBA00022448"/>
    </source>
</evidence>
<proteinExistence type="predicted"/>
<gene>
    <name evidence="14" type="ORF">DAKH74_020310</name>
</gene>
<evidence type="ECO:0000259" key="13">
    <source>
        <dbReference type="Pfam" id="PF23953"/>
    </source>
</evidence>
<evidence type="ECO:0000259" key="12">
    <source>
        <dbReference type="Pfam" id="PF04053"/>
    </source>
</evidence>
<dbReference type="SUPFAM" id="SSF50978">
    <property type="entry name" value="WD40 repeat-like"/>
    <property type="match status" value="1"/>
</dbReference>
<evidence type="ECO:0008006" key="16">
    <source>
        <dbReference type="Google" id="ProtNLM"/>
    </source>
</evidence>
<evidence type="ECO:0000256" key="2">
    <source>
        <dbReference type="ARBA" id="ARBA00004496"/>
    </source>
</evidence>
<feature type="repeat" description="WD" evidence="11">
    <location>
        <begin position="135"/>
        <end position="168"/>
    </location>
</feature>
<dbReference type="GO" id="GO:0006888">
    <property type="term" value="P:endoplasmic reticulum to Golgi vesicle-mediated transport"/>
    <property type="evidence" value="ECO:0007669"/>
    <property type="project" value="TreeGrafter"/>
</dbReference>
<dbReference type="SUPFAM" id="SSF50998">
    <property type="entry name" value="Quinoprotein alcohol dehydrogenase-like"/>
    <property type="match status" value="1"/>
</dbReference>
<feature type="repeat" description="WD" evidence="11">
    <location>
        <begin position="205"/>
        <end position="246"/>
    </location>
</feature>
<protein>
    <recommendedName>
        <fullName evidence="16">Coatomer alpha subunit</fullName>
    </recommendedName>
</protein>
<dbReference type="InterPro" id="IPR001680">
    <property type="entry name" value="WD40_rpt"/>
</dbReference>
<dbReference type="EMBL" id="BTGD01000005">
    <property type="protein sequence ID" value="GMM55415.1"/>
    <property type="molecule type" value="Genomic_DNA"/>
</dbReference>
<dbReference type="InterPro" id="IPR020472">
    <property type="entry name" value="WD40_PAC1"/>
</dbReference>
<keyword evidence="15" id="KW-1185">Reference proteome</keyword>
<evidence type="ECO:0000256" key="4">
    <source>
        <dbReference type="ARBA" id="ARBA00022490"/>
    </source>
</evidence>
<dbReference type="CDD" id="cd00200">
    <property type="entry name" value="WD40"/>
    <property type="match status" value="1"/>
</dbReference>
<comment type="caution">
    <text evidence="14">The sequence shown here is derived from an EMBL/GenBank/DDBJ whole genome shotgun (WGS) entry which is preliminary data.</text>
</comment>
<feature type="domain" description="COPA/B second beta-propeller" evidence="12">
    <location>
        <begin position="346"/>
        <end position="587"/>
    </location>
</feature>
<keyword evidence="4" id="KW-0963">Cytoplasm</keyword>
<dbReference type="PROSITE" id="PS50082">
    <property type="entry name" value="WD_REPEATS_2"/>
    <property type="match status" value="4"/>
</dbReference>
<organism evidence="14 15">
    <name type="scientific">Maudiozyma humilis</name>
    <name type="common">Sour dough yeast</name>
    <name type="synonym">Kazachstania humilis</name>
    <dbReference type="NCBI Taxonomy" id="51915"/>
    <lineage>
        <taxon>Eukaryota</taxon>
        <taxon>Fungi</taxon>
        <taxon>Dikarya</taxon>
        <taxon>Ascomycota</taxon>
        <taxon>Saccharomycotina</taxon>
        <taxon>Saccharomycetes</taxon>
        <taxon>Saccharomycetales</taxon>
        <taxon>Saccharomycetaceae</taxon>
        <taxon>Maudiozyma</taxon>
    </lineage>
</organism>
<dbReference type="Pfam" id="PF00400">
    <property type="entry name" value="WD40"/>
    <property type="match status" value="5"/>
</dbReference>
<dbReference type="PROSITE" id="PS50294">
    <property type="entry name" value="WD_REPEATS_REGION"/>
    <property type="match status" value="4"/>
</dbReference>
<keyword evidence="7" id="KW-0931">ER-Golgi transport</keyword>
<evidence type="ECO:0000256" key="7">
    <source>
        <dbReference type="ARBA" id="ARBA00022892"/>
    </source>
</evidence>
<dbReference type="Pfam" id="PF04053">
    <property type="entry name" value="B-prop_COPA_B_2nd"/>
    <property type="match status" value="1"/>
</dbReference>
<dbReference type="InterPro" id="IPR006692">
    <property type="entry name" value="Beta-prop_COPA/B_2nd"/>
</dbReference>
<dbReference type="GO" id="GO:0000139">
    <property type="term" value="C:Golgi membrane"/>
    <property type="evidence" value="ECO:0007669"/>
    <property type="project" value="UniProtKB-SubCell"/>
</dbReference>
<evidence type="ECO:0000256" key="1">
    <source>
        <dbReference type="ARBA" id="ARBA00004255"/>
    </source>
</evidence>
<evidence type="ECO:0000256" key="5">
    <source>
        <dbReference type="ARBA" id="ARBA00022574"/>
    </source>
</evidence>
<keyword evidence="8" id="KW-0653">Protein transport</keyword>
<dbReference type="Pfam" id="PF23953">
    <property type="entry name" value="TPR_COPA_B"/>
    <property type="match status" value="1"/>
</dbReference>
<evidence type="ECO:0000313" key="15">
    <source>
        <dbReference type="Proteomes" id="UP001377567"/>
    </source>
</evidence>
<keyword evidence="9" id="KW-0333">Golgi apparatus</keyword>
<dbReference type="InterPro" id="IPR056176">
    <property type="entry name" value="TPR_COPA_B"/>
</dbReference>
<keyword evidence="6" id="KW-0677">Repeat</keyword>
<feature type="repeat" description="WD" evidence="11">
    <location>
        <begin position="93"/>
        <end position="134"/>
    </location>
</feature>
<dbReference type="SMART" id="SM00320">
    <property type="entry name" value="WD40"/>
    <property type="match status" value="5"/>
</dbReference>
<dbReference type="PRINTS" id="PR00320">
    <property type="entry name" value="GPROTEINBRPT"/>
</dbReference>
<dbReference type="PROSITE" id="PS00678">
    <property type="entry name" value="WD_REPEATS_1"/>
    <property type="match status" value="2"/>
</dbReference>
<dbReference type="Gene3D" id="2.130.10.10">
    <property type="entry name" value="YVTN repeat-like/Quinoprotein amine dehydrogenase"/>
    <property type="match status" value="1"/>
</dbReference>
<evidence type="ECO:0000256" key="11">
    <source>
        <dbReference type="PROSITE-ProRule" id="PRU00221"/>
    </source>
</evidence>
<evidence type="ECO:0000256" key="9">
    <source>
        <dbReference type="ARBA" id="ARBA00023034"/>
    </source>
</evidence>
<evidence type="ECO:0000313" key="14">
    <source>
        <dbReference type="EMBL" id="GMM55415.1"/>
    </source>
</evidence>
<dbReference type="InterPro" id="IPR036322">
    <property type="entry name" value="WD40_repeat_dom_sf"/>
</dbReference>
<dbReference type="FunFam" id="1.25.40.470:FF:000002">
    <property type="entry name" value="Coatomer subunit alpha"/>
    <property type="match status" value="1"/>
</dbReference>
<feature type="domain" description="COPA/B TPR" evidence="13">
    <location>
        <begin position="607"/>
        <end position="773"/>
    </location>
</feature>